<sequence>MPSHCLPSKLLTSAPSSSSSSSCSAFASDVLFSSSLVSQKAGLRLTPRLASACFFSRRLFWRKDGGTGGIVSLPEIKGAAVIDDFLMGPLGGFSVEQCDTVQMVIEAGMETLTKGRVESAVQKVSDEESEWYFHGCPHGRQLGAIVDSQSAVIAGRHVLLPSIQGFGREIL</sequence>
<gene>
    <name evidence="1" type="ORF">COCNU_03G007330</name>
</gene>
<keyword evidence="2" id="KW-1185">Reference proteome</keyword>
<reference evidence="1" key="2">
    <citation type="submission" date="2019-07" db="EMBL/GenBank/DDBJ databases">
        <authorList>
            <person name="Yang Y."/>
            <person name="Bocs S."/>
            <person name="Baudouin L."/>
        </authorList>
    </citation>
    <scope>NUCLEOTIDE SEQUENCE</scope>
    <source>
        <tissue evidence="1">Spear leaf of Hainan Tall coconut</tissue>
    </source>
</reference>
<protein>
    <submittedName>
        <fullName evidence="1">Uncharacterized protein</fullName>
    </submittedName>
</protein>
<dbReference type="AlphaFoldDB" id="A0A8K0I356"/>
<reference evidence="1" key="1">
    <citation type="journal article" date="2017" name="Gigascience">
        <title>The genome draft of coconut (Cocos nucifera).</title>
        <authorList>
            <person name="Xiao Y."/>
            <person name="Xu P."/>
            <person name="Fan H."/>
            <person name="Baudouin L."/>
            <person name="Xia W."/>
            <person name="Bocs S."/>
            <person name="Xu J."/>
            <person name="Li Q."/>
            <person name="Guo A."/>
            <person name="Zhou L."/>
            <person name="Li J."/>
            <person name="Wu Y."/>
            <person name="Ma Z."/>
            <person name="Armero A."/>
            <person name="Issali A.E."/>
            <person name="Liu N."/>
            <person name="Peng M."/>
            <person name="Yang Y."/>
        </authorList>
    </citation>
    <scope>NUCLEOTIDE SEQUENCE</scope>
    <source>
        <tissue evidence="1">Spear leaf of Hainan Tall coconut</tissue>
    </source>
</reference>
<accession>A0A8K0I356</accession>
<proteinExistence type="predicted"/>
<dbReference type="EMBL" id="CM017874">
    <property type="protein sequence ID" value="KAG1334614.1"/>
    <property type="molecule type" value="Genomic_DNA"/>
</dbReference>
<name>A0A8K0I356_COCNU</name>
<dbReference type="Proteomes" id="UP000797356">
    <property type="component" value="Chromosome 3"/>
</dbReference>
<evidence type="ECO:0000313" key="1">
    <source>
        <dbReference type="EMBL" id="KAG1334614.1"/>
    </source>
</evidence>
<dbReference type="InterPro" id="IPR012349">
    <property type="entry name" value="Split_barrel_FMN-bd"/>
</dbReference>
<organism evidence="1 2">
    <name type="scientific">Cocos nucifera</name>
    <name type="common">Coconut palm</name>
    <dbReference type="NCBI Taxonomy" id="13894"/>
    <lineage>
        <taxon>Eukaryota</taxon>
        <taxon>Viridiplantae</taxon>
        <taxon>Streptophyta</taxon>
        <taxon>Embryophyta</taxon>
        <taxon>Tracheophyta</taxon>
        <taxon>Spermatophyta</taxon>
        <taxon>Magnoliopsida</taxon>
        <taxon>Liliopsida</taxon>
        <taxon>Arecaceae</taxon>
        <taxon>Arecoideae</taxon>
        <taxon>Cocoseae</taxon>
        <taxon>Attaleinae</taxon>
        <taxon>Cocos</taxon>
    </lineage>
</organism>
<dbReference type="Gene3D" id="2.30.110.10">
    <property type="entry name" value="Electron Transport, Fmn-binding Protein, Chain A"/>
    <property type="match status" value="1"/>
</dbReference>
<comment type="caution">
    <text evidence="1">The sequence shown here is derived from an EMBL/GenBank/DDBJ whole genome shotgun (WGS) entry which is preliminary data.</text>
</comment>
<evidence type="ECO:0000313" key="2">
    <source>
        <dbReference type="Proteomes" id="UP000797356"/>
    </source>
</evidence>
<dbReference type="OrthoDB" id="1693421at2759"/>